<dbReference type="EMBL" id="CP041695">
    <property type="protein sequence ID" value="QDP80690.1"/>
    <property type="molecule type" value="Genomic_DNA"/>
</dbReference>
<feature type="transmembrane region" description="Helical" evidence="1">
    <location>
        <begin position="80"/>
        <end position="100"/>
    </location>
</feature>
<evidence type="ECO:0000256" key="1">
    <source>
        <dbReference type="SAM" id="Phobius"/>
    </source>
</evidence>
<feature type="transmembrane region" description="Helical" evidence="1">
    <location>
        <begin position="19"/>
        <end position="39"/>
    </location>
</feature>
<dbReference type="Proteomes" id="UP000317039">
    <property type="component" value="Chromosome"/>
</dbReference>
<keyword evidence="1" id="KW-0812">Transmembrane</keyword>
<evidence type="ECO:0000313" key="3">
    <source>
        <dbReference type="Proteomes" id="UP000317039"/>
    </source>
</evidence>
<keyword evidence="1" id="KW-0472">Membrane</keyword>
<evidence type="ECO:0000313" key="2">
    <source>
        <dbReference type="EMBL" id="QDP80690.1"/>
    </source>
</evidence>
<dbReference type="GeneID" id="80334689"/>
<dbReference type="AlphaFoldDB" id="A0A516NP54"/>
<dbReference type="RefSeq" id="WP_143981917.1">
    <property type="nucleotide sequence ID" value="NZ_CP041695.1"/>
</dbReference>
<organism evidence="2 3">
    <name type="scientific">Nocardia otitidiscaviarum</name>
    <dbReference type="NCBI Taxonomy" id="1823"/>
    <lineage>
        <taxon>Bacteria</taxon>
        <taxon>Bacillati</taxon>
        <taxon>Actinomycetota</taxon>
        <taxon>Actinomycetes</taxon>
        <taxon>Mycobacteriales</taxon>
        <taxon>Nocardiaceae</taxon>
        <taxon>Nocardia</taxon>
    </lineage>
</organism>
<proteinExistence type="predicted"/>
<sequence>MHIVISALPATAATPHIEIAVIAAASVPVVGAILSAPPLRGRRPAGTGRSHLLAQLFATLGALTYIAAVLLGVFTDDAPTEVIFTALVGATCGVVALLVARRTGVDHRFLLDAAATAPQSDLPARYALIDTLIAGIADRGVQDRVRADAAQRLVGSITTDPEPLDAAAAVPVSPAKPLPTSDS</sequence>
<feature type="transmembrane region" description="Helical" evidence="1">
    <location>
        <begin position="51"/>
        <end position="74"/>
    </location>
</feature>
<reference evidence="2 3" key="1">
    <citation type="submission" date="2019-07" db="EMBL/GenBank/DDBJ databases">
        <title>Complete Genome Sequence and Methylome Analysis of Nocardia otitidis-caviarum NEB252.</title>
        <authorList>
            <person name="Fomenkov A."/>
            <person name="Anton B.P."/>
            <person name="Vincze T."/>
            <person name="Roberts R.J."/>
        </authorList>
    </citation>
    <scope>NUCLEOTIDE SEQUENCE [LARGE SCALE GENOMIC DNA]</scope>
    <source>
        <strain evidence="2 3">NEB252</strain>
    </source>
</reference>
<protein>
    <submittedName>
        <fullName evidence="2">Uncharacterized protein</fullName>
    </submittedName>
</protein>
<accession>A0A516NP54</accession>
<gene>
    <name evidence="2" type="ORF">FOH10_20225</name>
</gene>
<keyword evidence="1" id="KW-1133">Transmembrane helix</keyword>
<dbReference type="KEGG" id="nod:FOH10_20225"/>
<name>A0A516NP54_9NOCA</name>